<gene>
    <name evidence="8" type="ORF">BHQ10_008126</name>
</gene>
<dbReference type="InterPro" id="IPR016181">
    <property type="entry name" value="Acyl_CoA_acyltransferase"/>
</dbReference>
<evidence type="ECO:0000256" key="2">
    <source>
        <dbReference type="ARBA" id="ARBA00023015"/>
    </source>
</evidence>
<keyword evidence="5" id="KW-0539">Nucleus</keyword>
<dbReference type="PROSITE" id="PS50048">
    <property type="entry name" value="ZN2_CY6_FUNGAL_2"/>
    <property type="match status" value="1"/>
</dbReference>
<dbReference type="PANTHER" id="PTHR47431">
    <property type="entry name" value="ZN(II)2CYS6 TRANSCRIPTION FACTOR (EUROFUNG)-RELATED"/>
    <property type="match status" value="1"/>
</dbReference>
<evidence type="ECO:0000313" key="9">
    <source>
        <dbReference type="Proteomes" id="UP000249363"/>
    </source>
</evidence>
<sequence length="822" mass="93016">MPPYLLEPVRSVHESASLSQNNIPAFWGETWWRMLWVDRTLESIIPDAIKRMPRNLVKDRAVRRHEKVVDVAANGRVVGFARWILPPSHSHGWLDAQIEDVTAEQRKEFDALFVSADWSHRDDMPGFDDPLDAMLWKHKPKNPHIKLDYLAVSPDYQHQGIGSRLVRSGIEQADKLGLEIFLVAMGANALAMYQKLGFELIDQLSQDLRPWGFEDSYDTFILIKRPEAKLPAADSRHFPFDYTTQTSIMNNATKKKATRSSLACLSCRSRHIKCDGTKPSCSRCIEAAKQCDYTRSRRGGLAREALAERRKRLAVAAPPVRSDQTPVNIQHGHNTIDEGFTIDYGSLLDAADVTFISPPLSHLTNIENDSLLNSYYENFHNFHSFLLPRKYMVKLHHDSKNESSLAPLIATMRFVGHIYSAHKWDMELKNHLEACFSEASSADPVMVQSKLLYSIALFWYDYKAEAAAQIEAATRLAIELGMFRREYATEHGAGDPVLEECWRRTWWMLYIVEVFYAGTLGTKAFKAVNVEATVDLPCEEREYESGEIPVPRTMEEFDCREFAAEETTSFSSFAYLIGAVRCAVLAMSTRPKAPVKEDSLRIMQTADSALDGWLLLLPKDRKQIMNKTGEIDELMFQAHLLIHVPQIQLCGKHLKLRQRPAYQYYHTGTSEHPHRASPSFCGSSSSAFDIASAEIFPYAFHYVAEELATAREQIRMIIGCLKVLGEVWPRIARNVREIQTIAQHVLGLDSKVAVSTGTASTSVISEVPDLSAGEERYEATFDIAPLESIEDLCGFYNLPILDFDVGCDVHDEMSEGHGNNFR</sequence>
<accession>A0A364L8H2</accession>
<reference evidence="8 9" key="1">
    <citation type="journal article" date="2017" name="Biotechnol. Biofuels">
        <title>Differential beta-glucosidase expression as a function of carbon source availability in Talaromyces amestolkiae: a genomic and proteomic approach.</title>
        <authorList>
            <person name="de Eugenio L.I."/>
            <person name="Mendez-Liter J.A."/>
            <person name="Nieto-Dominguez M."/>
            <person name="Alonso L."/>
            <person name="Gil-Munoz J."/>
            <person name="Barriuso J."/>
            <person name="Prieto A."/>
            <person name="Martinez M.J."/>
        </authorList>
    </citation>
    <scope>NUCLEOTIDE SEQUENCE [LARGE SCALE GENOMIC DNA]</scope>
    <source>
        <strain evidence="8 9">CIB</strain>
    </source>
</reference>
<dbReference type="Pfam" id="PF00583">
    <property type="entry name" value="Acetyltransf_1"/>
    <property type="match status" value="1"/>
</dbReference>
<dbReference type="CDD" id="cd00067">
    <property type="entry name" value="GAL4"/>
    <property type="match status" value="1"/>
</dbReference>
<evidence type="ECO:0000256" key="5">
    <source>
        <dbReference type="ARBA" id="ARBA00023242"/>
    </source>
</evidence>
<dbReference type="EMBL" id="MIKG01000018">
    <property type="protein sequence ID" value="RAO72114.1"/>
    <property type="molecule type" value="Genomic_DNA"/>
</dbReference>
<dbReference type="SMART" id="SM00906">
    <property type="entry name" value="Fungal_trans"/>
    <property type="match status" value="1"/>
</dbReference>
<dbReference type="PANTHER" id="PTHR47431:SF4">
    <property type="entry name" value="ZN(II)2CYS6 TRANSCRIPTION FACTOR (EUROFUNG)"/>
    <property type="match status" value="1"/>
</dbReference>
<dbReference type="Gene3D" id="4.10.240.10">
    <property type="entry name" value="Zn(2)-C6 fungal-type DNA-binding domain"/>
    <property type="match status" value="1"/>
</dbReference>
<name>A0A364L8H2_TALAM</name>
<dbReference type="AlphaFoldDB" id="A0A364L8H2"/>
<dbReference type="OrthoDB" id="2399539at2759"/>
<comment type="caution">
    <text evidence="8">The sequence shown here is derived from an EMBL/GenBank/DDBJ whole genome shotgun (WGS) entry which is preliminary data.</text>
</comment>
<protein>
    <recommendedName>
        <fullName evidence="10">Zn(2)-C6 fungal-type domain-containing protein</fullName>
    </recommendedName>
</protein>
<proteinExistence type="predicted"/>
<evidence type="ECO:0000256" key="1">
    <source>
        <dbReference type="ARBA" id="ARBA00022723"/>
    </source>
</evidence>
<dbReference type="Proteomes" id="UP000249363">
    <property type="component" value="Unassembled WGS sequence"/>
</dbReference>
<dbReference type="CDD" id="cd04301">
    <property type="entry name" value="NAT_SF"/>
    <property type="match status" value="1"/>
</dbReference>
<keyword evidence="3" id="KW-0238">DNA-binding</keyword>
<dbReference type="Pfam" id="PF04082">
    <property type="entry name" value="Fungal_trans"/>
    <property type="match status" value="1"/>
</dbReference>
<dbReference type="PRINTS" id="PR00755">
    <property type="entry name" value="AFLATOXINBRP"/>
</dbReference>
<evidence type="ECO:0000259" key="6">
    <source>
        <dbReference type="PROSITE" id="PS50048"/>
    </source>
</evidence>
<feature type="domain" description="N-acetyltransferase" evidence="7">
    <location>
        <begin position="80"/>
        <end position="227"/>
    </location>
</feature>
<dbReference type="SMART" id="SM00066">
    <property type="entry name" value="GAL4"/>
    <property type="match status" value="1"/>
</dbReference>
<dbReference type="Gene3D" id="3.40.630.30">
    <property type="match status" value="1"/>
</dbReference>
<evidence type="ECO:0000256" key="4">
    <source>
        <dbReference type="ARBA" id="ARBA00023163"/>
    </source>
</evidence>
<evidence type="ECO:0000256" key="3">
    <source>
        <dbReference type="ARBA" id="ARBA00023125"/>
    </source>
</evidence>
<dbReference type="InterPro" id="IPR001138">
    <property type="entry name" value="Zn2Cys6_DnaBD"/>
</dbReference>
<keyword evidence="2" id="KW-0805">Transcription regulation</keyword>
<dbReference type="InterPro" id="IPR007219">
    <property type="entry name" value="XnlR_reg_dom"/>
</dbReference>
<dbReference type="PROSITE" id="PS51186">
    <property type="entry name" value="GNAT"/>
    <property type="match status" value="1"/>
</dbReference>
<dbReference type="GO" id="GO:0003677">
    <property type="term" value="F:DNA binding"/>
    <property type="evidence" value="ECO:0007669"/>
    <property type="project" value="UniProtKB-KW"/>
</dbReference>
<dbReference type="InterPro" id="IPR000182">
    <property type="entry name" value="GNAT_dom"/>
</dbReference>
<feature type="domain" description="Zn(2)-C6 fungal-type" evidence="6">
    <location>
        <begin position="263"/>
        <end position="293"/>
    </location>
</feature>
<evidence type="ECO:0000313" key="8">
    <source>
        <dbReference type="EMBL" id="RAO72114.1"/>
    </source>
</evidence>
<dbReference type="SUPFAM" id="SSF57701">
    <property type="entry name" value="Zn2/Cys6 DNA-binding domain"/>
    <property type="match status" value="1"/>
</dbReference>
<organism evidence="8 9">
    <name type="scientific">Talaromyces amestolkiae</name>
    <dbReference type="NCBI Taxonomy" id="1196081"/>
    <lineage>
        <taxon>Eukaryota</taxon>
        <taxon>Fungi</taxon>
        <taxon>Dikarya</taxon>
        <taxon>Ascomycota</taxon>
        <taxon>Pezizomycotina</taxon>
        <taxon>Eurotiomycetes</taxon>
        <taxon>Eurotiomycetidae</taxon>
        <taxon>Eurotiales</taxon>
        <taxon>Trichocomaceae</taxon>
        <taxon>Talaromyces</taxon>
        <taxon>Talaromyces sect. Talaromyces</taxon>
    </lineage>
</organism>
<dbReference type="GO" id="GO:0000981">
    <property type="term" value="F:DNA-binding transcription factor activity, RNA polymerase II-specific"/>
    <property type="evidence" value="ECO:0007669"/>
    <property type="project" value="InterPro"/>
</dbReference>
<dbReference type="GO" id="GO:0016747">
    <property type="term" value="F:acyltransferase activity, transferring groups other than amino-acyl groups"/>
    <property type="evidence" value="ECO:0007669"/>
    <property type="project" value="InterPro"/>
</dbReference>
<dbReference type="CDD" id="cd12148">
    <property type="entry name" value="fungal_TF_MHR"/>
    <property type="match status" value="1"/>
</dbReference>
<dbReference type="STRING" id="1196081.A0A364L8H2"/>
<dbReference type="SUPFAM" id="SSF55729">
    <property type="entry name" value="Acyl-CoA N-acyltransferases (Nat)"/>
    <property type="match status" value="1"/>
</dbReference>
<dbReference type="InterPro" id="IPR036864">
    <property type="entry name" value="Zn2-C6_fun-type_DNA-bd_sf"/>
</dbReference>
<keyword evidence="4" id="KW-0804">Transcription</keyword>
<keyword evidence="9" id="KW-1185">Reference proteome</keyword>
<dbReference type="Pfam" id="PF00172">
    <property type="entry name" value="Zn_clus"/>
    <property type="match status" value="1"/>
</dbReference>
<dbReference type="GeneID" id="63797340"/>
<dbReference type="GO" id="GO:0006351">
    <property type="term" value="P:DNA-templated transcription"/>
    <property type="evidence" value="ECO:0007669"/>
    <property type="project" value="InterPro"/>
</dbReference>
<evidence type="ECO:0000259" key="7">
    <source>
        <dbReference type="PROSITE" id="PS51186"/>
    </source>
</evidence>
<dbReference type="RefSeq" id="XP_040736628.1">
    <property type="nucleotide sequence ID" value="XM_040880897.1"/>
</dbReference>
<dbReference type="PROSITE" id="PS00463">
    <property type="entry name" value="ZN2_CY6_FUNGAL_1"/>
    <property type="match status" value="1"/>
</dbReference>
<evidence type="ECO:0008006" key="10">
    <source>
        <dbReference type="Google" id="ProtNLM"/>
    </source>
</evidence>
<dbReference type="GO" id="GO:0008270">
    <property type="term" value="F:zinc ion binding"/>
    <property type="evidence" value="ECO:0007669"/>
    <property type="project" value="InterPro"/>
</dbReference>
<keyword evidence="1" id="KW-0479">Metal-binding</keyword>